<dbReference type="OrthoDB" id="10251234at2759"/>
<sequence>MSGSDVTPYANVKLSIDSLTLDSALGRGRLGSIEPDGTLVFEEDKTPQVRLTEQLARIWDEIPNGLLDLTEEKLLNSPQDDLVVNEKKTKESDQSEKVGDEKMLDTEGMAQMRIELSTQLNEARNELWFALELAKTLSLSSGFTIESPTTPGHPTHKKPKPKHQPQIPSQGSNDDTTVKSSTTTLSNNAPPILPPGTYSATPSRPIAPRPDHSKVYDLEIALAAKQKALEECSEMIDAAVAELQIMSDAGDRFWDSVKLLKDGKEHGKGQWAVVPRPDFGRTMVQGEKAKDIIIPYAVDEAPSPLRARSLAAFDLDPNKKDALSFGARGYHRLRLTLNTSMGSTSSTPVNSSVINNDDIGSSMEAAQLEVLDEEIFGEIRREATKLSSATVEPANITVSVGDVEIIFDMYDVRESSPSSPRSDLCDILLLSTRLLLLQTHRHRKRHLIGAIPPTNASPSILNPILQVLKYRELIQRIQGTLSMLSTALNKAGLKAEVSSRLVVGDEVGIASLTGIVDGTGRIEDLGGVISLDIQGFRIISINTSAPFTTIITTSQATFPLSDIEELPTILSSDISLQLLTFARDEIRRDEDRFLTEHVFVDELGGLVRLGSLGDLQVSFPAPYDSIYAKLERDDDQVEVWDPKDDSELSSWLHDLADRIND</sequence>
<dbReference type="GO" id="GO:0070847">
    <property type="term" value="C:core mediator complex"/>
    <property type="evidence" value="ECO:0007669"/>
    <property type="project" value="TreeGrafter"/>
</dbReference>
<gene>
    <name evidence="8" type="primary">MED17</name>
    <name evidence="10" type="ORF">BCR39DRAFT_538468</name>
</gene>
<name>A0A1Y2AXQ7_9TREE</name>
<organism evidence="10 11">
    <name type="scientific">Naematelia encephala</name>
    <dbReference type="NCBI Taxonomy" id="71784"/>
    <lineage>
        <taxon>Eukaryota</taxon>
        <taxon>Fungi</taxon>
        <taxon>Dikarya</taxon>
        <taxon>Basidiomycota</taxon>
        <taxon>Agaricomycotina</taxon>
        <taxon>Tremellomycetes</taxon>
        <taxon>Tremellales</taxon>
        <taxon>Naemateliaceae</taxon>
        <taxon>Naematelia</taxon>
    </lineage>
</organism>
<evidence type="ECO:0000256" key="2">
    <source>
        <dbReference type="ARBA" id="ARBA00005635"/>
    </source>
</evidence>
<evidence type="ECO:0000256" key="8">
    <source>
        <dbReference type="RuleBase" id="RU364140"/>
    </source>
</evidence>
<dbReference type="Proteomes" id="UP000193986">
    <property type="component" value="Unassembled WGS sequence"/>
</dbReference>
<keyword evidence="5 8" id="KW-0804">Transcription</keyword>
<keyword evidence="11" id="KW-1185">Reference proteome</keyword>
<proteinExistence type="inferred from homology"/>
<accession>A0A1Y2AXQ7</accession>
<evidence type="ECO:0000256" key="4">
    <source>
        <dbReference type="ARBA" id="ARBA00023015"/>
    </source>
</evidence>
<dbReference type="InParanoid" id="A0A1Y2AXQ7"/>
<keyword evidence="8" id="KW-0010">Activator</keyword>
<comment type="function">
    <text evidence="8">Component of the Mediator complex, a coactivator involved in the regulated transcription of nearly all RNA polymerase II-dependent genes. Mediator functions as a bridge to convey information from gene-specific regulatory proteins to the basal RNA polymerase II transcription machinery. Mediator is recruited to promoters by direct interactions with regulatory proteins and serves as a scaffold for the assembly of a functional preinitiation complex with RNA polymerase II and the general transcription factors.</text>
</comment>
<evidence type="ECO:0000313" key="10">
    <source>
        <dbReference type="EMBL" id="ORY27358.1"/>
    </source>
</evidence>
<dbReference type="PANTHER" id="PTHR13114">
    <property type="entry name" value="MEDIATOR OF RNA POLYMERASE II TRANSCRIPTION SUBUNIT 17"/>
    <property type="match status" value="1"/>
</dbReference>
<comment type="subunit">
    <text evidence="8">Component of the Mediator complex.</text>
</comment>
<feature type="region of interest" description="Disordered" evidence="9">
    <location>
        <begin position="80"/>
        <end position="100"/>
    </location>
</feature>
<dbReference type="GO" id="GO:0006357">
    <property type="term" value="P:regulation of transcription by RNA polymerase II"/>
    <property type="evidence" value="ECO:0007669"/>
    <property type="project" value="InterPro"/>
</dbReference>
<dbReference type="InterPro" id="IPR019313">
    <property type="entry name" value="Mediator_Med17"/>
</dbReference>
<dbReference type="GO" id="GO:0003712">
    <property type="term" value="F:transcription coregulator activity"/>
    <property type="evidence" value="ECO:0007669"/>
    <property type="project" value="InterPro"/>
</dbReference>
<dbReference type="Pfam" id="PF10156">
    <property type="entry name" value="Med17"/>
    <property type="match status" value="1"/>
</dbReference>
<dbReference type="STRING" id="71784.A0A1Y2AXQ7"/>
<comment type="similarity">
    <text evidence="2 8">Belongs to the Mediator complex subunit 17 family.</text>
</comment>
<feature type="compositionally biased region" description="Polar residues" evidence="9">
    <location>
        <begin position="171"/>
        <end position="189"/>
    </location>
</feature>
<evidence type="ECO:0000256" key="3">
    <source>
        <dbReference type="ARBA" id="ARBA00019610"/>
    </source>
</evidence>
<reference evidence="10 11" key="1">
    <citation type="submission" date="2016-07" db="EMBL/GenBank/DDBJ databases">
        <title>Pervasive Adenine N6-methylation of Active Genes in Fungi.</title>
        <authorList>
            <consortium name="DOE Joint Genome Institute"/>
            <person name="Mondo S.J."/>
            <person name="Dannebaum R.O."/>
            <person name="Kuo R.C."/>
            <person name="Labutti K."/>
            <person name="Haridas S."/>
            <person name="Kuo A."/>
            <person name="Salamov A."/>
            <person name="Ahrendt S.R."/>
            <person name="Lipzen A."/>
            <person name="Sullivan W."/>
            <person name="Andreopoulos W.B."/>
            <person name="Clum A."/>
            <person name="Lindquist E."/>
            <person name="Daum C."/>
            <person name="Ramamoorthy G.K."/>
            <person name="Gryganskyi A."/>
            <person name="Culley D."/>
            <person name="Magnuson J.K."/>
            <person name="James T.Y."/>
            <person name="O'Malley M.A."/>
            <person name="Stajich J.E."/>
            <person name="Spatafora J.W."/>
            <person name="Visel A."/>
            <person name="Grigoriev I.V."/>
        </authorList>
    </citation>
    <scope>NUCLEOTIDE SEQUENCE [LARGE SCALE GENOMIC DNA]</scope>
    <source>
        <strain evidence="10 11">68-887.2</strain>
    </source>
</reference>
<feature type="region of interest" description="Disordered" evidence="9">
    <location>
        <begin position="144"/>
        <end position="211"/>
    </location>
</feature>
<evidence type="ECO:0000256" key="5">
    <source>
        <dbReference type="ARBA" id="ARBA00023163"/>
    </source>
</evidence>
<comment type="subcellular location">
    <subcellularLocation>
        <location evidence="1 8">Nucleus</location>
    </subcellularLocation>
</comment>
<keyword evidence="4 8" id="KW-0805">Transcription regulation</keyword>
<feature type="compositionally biased region" description="Basic and acidic residues" evidence="9">
    <location>
        <begin position="84"/>
        <end position="100"/>
    </location>
</feature>
<evidence type="ECO:0000256" key="6">
    <source>
        <dbReference type="ARBA" id="ARBA00023242"/>
    </source>
</evidence>
<keyword evidence="6 8" id="KW-0539">Nucleus</keyword>
<dbReference type="PANTHER" id="PTHR13114:SF7">
    <property type="entry name" value="MEDIATOR OF RNA POLYMERASE II TRANSCRIPTION SUBUNIT 17"/>
    <property type="match status" value="1"/>
</dbReference>
<comment type="caution">
    <text evidence="10">The sequence shown here is derived from an EMBL/GenBank/DDBJ whole genome shotgun (WGS) entry which is preliminary data.</text>
</comment>
<dbReference type="AlphaFoldDB" id="A0A1Y2AXQ7"/>
<evidence type="ECO:0000256" key="9">
    <source>
        <dbReference type="SAM" id="MobiDB-lite"/>
    </source>
</evidence>
<evidence type="ECO:0000313" key="11">
    <source>
        <dbReference type="Proteomes" id="UP000193986"/>
    </source>
</evidence>
<dbReference type="EMBL" id="MCFC01000039">
    <property type="protein sequence ID" value="ORY27358.1"/>
    <property type="molecule type" value="Genomic_DNA"/>
</dbReference>
<evidence type="ECO:0000256" key="7">
    <source>
        <dbReference type="ARBA" id="ARBA00032014"/>
    </source>
</evidence>
<dbReference type="GO" id="GO:0016592">
    <property type="term" value="C:mediator complex"/>
    <property type="evidence" value="ECO:0007669"/>
    <property type="project" value="InterPro"/>
</dbReference>
<evidence type="ECO:0000256" key="1">
    <source>
        <dbReference type="ARBA" id="ARBA00004123"/>
    </source>
</evidence>
<protein>
    <recommendedName>
        <fullName evidence="3 8">Mediator of RNA polymerase II transcription subunit 17</fullName>
    </recommendedName>
    <alternativeName>
        <fullName evidence="7 8">Mediator complex subunit 17</fullName>
    </alternativeName>
</protein>
<feature type="compositionally biased region" description="Basic residues" evidence="9">
    <location>
        <begin position="154"/>
        <end position="163"/>
    </location>
</feature>